<accession>A0A7S1G5P7</accession>
<reference evidence="11" key="1">
    <citation type="submission" date="2021-01" db="EMBL/GenBank/DDBJ databases">
        <authorList>
            <person name="Corre E."/>
            <person name="Pelletier E."/>
            <person name="Niang G."/>
            <person name="Scheremetjew M."/>
            <person name="Finn R."/>
            <person name="Kale V."/>
            <person name="Holt S."/>
            <person name="Cochrane G."/>
            <person name="Meng A."/>
            <person name="Brown T."/>
            <person name="Cohen L."/>
        </authorList>
    </citation>
    <scope>NUCLEOTIDE SEQUENCE</scope>
    <source>
        <strain evidence="11">Ms1</strain>
    </source>
</reference>
<evidence type="ECO:0000256" key="3">
    <source>
        <dbReference type="ARBA" id="ARBA00022448"/>
    </source>
</evidence>
<dbReference type="GO" id="GO:0030150">
    <property type="term" value="P:protein import into mitochondrial matrix"/>
    <property type="evidence" value="ECO:0007669"/>
    <property type="project" value="InterPro"/>
</dbReference>
<sequence length="395" mass="42184">MGASASGPAAPRRSTAGGGAGGSAAASRAAWASGQHGTIVSTAALWAGAAASGLERAVGPRVVAASPSQLQSVDITEGLEETRYKKLPCPGQLEDLQRSAAMTLNMFDGFQCDLTKIFDTDDGSFQVAQNVRLGNTAIPKPDGASYHAVATLLKGPRMFQGVLMQDATVVAGTYVDRFESGLEVRADAQLTKDAAQATLAAQATYSGDDYATMVKAESVQGSSQLSFSYLQSVTPTLALGADMMWMGSYKKLDYGFAARYLWSEAALFAATFKVAEQAATVLYKQRLDERITFYAQLGAHPAPQQQGSTETSLESNVALGYEYHIRMENAGVNPRTGQTEFVPYTTMSVQWHDDMHLDVMLEQLTMGGAGRLKLSASVDHPKSEYKFGVGFEIQY</sequence>
<evidence type="ECO:0008006" key="12">
    <source>
        <dbReference type="Google" id="ProtNLM"/>
    </source>
</evidence>
<dbReference type="InterPro" id="IPR027246">
    <property type="entry name" value="Porin_Euk/Tom40"/>
</dbReference>
<organism evidence="11">
    <name type="scientific">Bicosoecida sp. CB-2014</name>
    <dbReference type="NCBI Taxonomy" id="1486930"/>
    <lineage>
        <taxon>Eukaryota</taxon>
        <taxon>Sar</taxon>
        <taxon>Stramenopiles</taxon>
        <taxon>Bigyra</taxon>
        <taxon>Opalozoa</taxon>
        <taxon>Bicosoecida</taxon>
    </lineage>
</organism>
<dbReference type="Pfam" id="PF01459">
    <property type="entry name" value="Porin_3"/>
    <property type="match status" value="1"/>
</dbReference>
<keyword evidence="3" id="KW-0813">Transport</keyword>
<evidence type="ECO:0000313" key="11">
    <source>
        <dbReference type="EMBL" id="CAD8910914.1"/>
    </source>
</evidence>
<dbReference type="GO" id="GO:0008320">
    <property type="term" value="F:protein transmembrane transporter activity"/>
    <property type="evidence" value="ECO:0007669"/>
    <property type="project" value="InterPro"/>
</dbReference>
<dbReference type="EMBL" id="HBFS01006106">
    <property type="protein sequence ID" value="CAD8910914.1"/>
    <property type="molecule type" value="Transcribed_RNA"/>
</dbReference>
<feature type="region of interest" description="Disordered" evidence="10">
    <location>
        <begin position="1"/>
        <end position="24"/>
    </location>
</feature>
<evidence type="ECO:0000256" key="9">
    <source>
        <dbReference type="ARBA" id="ARBA00023136"/>
    </source>
</evidence>
<feature type="compositionally biased region" description="Low complexity" evidence="10">
    <location>
        <begin position="1"/>
        <end position="15"/>
    </location>
</feature>
<evidence type="ECO:0000256" key="1">
    <source>
        <dbReference type="ARBA" id="ARBA00004374"/>
    </source>
</evidence>
<dbReference type="InterPro" id="IPR023614">
    <property type="entry name" value="Porin_dom_sf"/>
</dbReference>
<evidence type="ECO:0000256" key="5">
    <source>
        <dbReference type="ARBA" id="ARBA00022692"/>
    </source>
</evidence>
<gene>
    <name evidence="11" type="ORF">BSP0115_LOCUS4119</name>
</gene>
<keyword evidence="9" id="KW-0472">Membrane</keyword>
<evidence type="ECO:0000256" key="2">
    <source>
        <dbReference type="ARBA" id="ARBA00010510"/>
    </source>
</evidence>
<evidence type="ECO:0000256" key="4">
    <source>
        <dbReference type="ARBA" id="ARBA00022452"/>
    </source>
</evidence>
<dbReference type="Gene3D" id="2.40.160.10">
    <property type="entry name" value="Porin"/>
    <property type="match status" value="1"/>
</dbReference>
<keyword evidence="4" id="KW-1134">Transmembrane beta strand</keyword>
<evidence type="ECO:0000256" key="10">
    <source>
        <dbReference type="SAM" id="MobiDB-lite"/>
    </source>
</evidence>
<dbReference type="PANTHER" id="PTHR10802">
    <property type="entry name" value="MITOCHONDRIAL IMPORT RECEPTOR SUBUNIT TOM40"/>
    <property type="match status" value="1"/>
</dbReference>
<dbReference type="AlphaFoldDB" id="A0A7S1G5P7"/>
<evidence type="ECO:0000256" key="8">
    <source>
        <dbReference type="ARBA" id="ARBA00023128"/>
    </source>
</evidence>
<name>A0A7S1G5P7_9STRA</name>
<protein>
    <recommendedName>
        <fullName evidence="12">Mitochondrial import receptor subunit TOM40</fullName>
    </recommendedName>
</protein>
<keyword evidence="5" id="KW-0812">Transmembrane</keyword>
<comment type="similarity">
    <text evidence="2">Belongs to the Tom40 family.</text>
</comment>
<keyword evidence="6" id="KW-1000">Mitochondrion outer membrane</keyword>
<comment type="subcellular location">
    <subcellularLocation>
        <location evidence="1">Mitochondrion outer membrane</location>
        <topology evidence="1">Multi-pass membrane protein</topology>
    </subcellularLocation>
</comment>
<dbReference type="InterPro" id="IPR037930">
    <property type="entry name" value="Tom40"/>
</dbReference>
<proteinExistence type="inferred from homology"/>
<dbReference type="GO" id="GO:0005741">
    <property type="term" value="C:mitochondrial outer membrane"/>
    <property type="evidence" value="ECO:0007669"/>
    <property type="project" value="UniProtKB-SubCell"/>
</dbReference>
<keyword evidence="7" id="KW-0653">Protein transport</keyword>
<keyword evidence="8" id="KW-0496">Mitochondrion</keyword>
<evidence type="ECO:0000256" key="6">
    <source>
        <dbReference type="ARBA" id="ARBA00022787"/>
    </source>
</evidence>
<evidence type="ECO:0000256" key="7">
    <source>
        <dbReference type="ARBA" id="ARBA00022927"/>
    </source>
</evidence>